<proteinExistence type="predicted"/>
<dbReference type="AlphaFoldDB" id="A0A6M2DCG9"/>
<organism evidence="2">
    <name type="scientific">Rhipicephalus microplus</name>
    <name type="common">Cattle tick</name>
    <name type="synonym">Boophilus microplus</name>
    <dbReference type="NCBI Taxonomy" id="6941"/>
    <lineage>
        <taxon>Eukaryota</taxon>
        <taxon>Metazoa</taxon>
        <taxon>Ecdysozoa</taxon>
        <taxon>Arthropoda</taxon>
        <taxon>Chelicerata</taxon>
        <taxon>Arachnida</taxon>
        <taxon>Acari</taxon>
        <taxon>Parasitiformes</taxon>
        <taxon>Ixodida</taxon>
        <taxon>Ixodoidea</taxon>
        <taxon>Ixodidae</taxon>
        <taxon>Rhipicephalinae</taxon>
        <taxon>Rhipicephalus</taxon>
        <taxon>Boophilus</taxon>
    </lineage>
</organism>
<reference evidence="2" key="1">
    <citation type="submission" date="2019-09" db="EMBL/GenBank/DDBJ databases">
        <title>Organ-specific transcriptomic study of the physiology of the cattle tick, Rhipicephalus microplus.</title>
        <authorList>
            <person name="Tirloni L."/>
            <person name="Braz G."/>
            <person name="Gandara A.C.P."/>
            <person name="Sabadin G.A."/>
            <person name="da Silva R.M."/>
            <person name="Guizzo M.G."/>
            <person name="Machado J.A."/>
            <person name="Costa E.P."/>
            <person name="Gomes H.F."/>
            <person name="Moraes J."/>
            <person name="Mota M.B.S."/>
            <person name="Mesquita R.D."/>
            <person name="Alvarenga P.H."/>
            <person name="Alves F."/>
            <person name="Seixas A."/>
            <person name="da Fonseca R.N."/>
            <person name="Fogaca A."/>
            <person name="Logullo C."/>
            <person name="Tanaka A."/>
            <person name="Daffre S."/>
            <person name="Termignoni C."/>
            <person name="Vaz I.S.Jr."/>
            <person name="Oliveira P.L."/>
            <person name="Ribeiro J.M."/>
        </authorList>
    </citation>
    <scope>NUCLEOTIDE SEQUENCE</scope>
    <source>
        <strain evidence="2">Porto Alegre</strain>
    </source>
</reference>
<name>A0A6M2DCG9_RHIMP</name>
<evidence type="ECO:0000313" key="2">
    <source>
        <dbReference type="EMBL" id="NOV43544.1"/>
    </source>
</evidence>
<protein>
    <submittedName>
        <fullName evidence="2">Uncharacterized protein</fullName>
    </submittedName>
</protein>
<sequence length="70" mass="8382">MLCFCFFLFLICLFAFHIQFFFSVLAAAFFLFNCNHNRGCHCSRLLCDPRLYILCFVFTLFVFVKLFDLI</sequence>
<keyword evidence="1" id="KW-0812">Transmembrane</keyword>
<accession>A0A6M2DCG9</accession>
<keyword evidence="1" id="KW-1133">Transmembrane helix</keyword>
<dbReference type="EMBL" id="GHWJ01010807">
    <property type="protein sequence ID" value="NOV43544.1"/>
    <property type="molecule type" value="Transcribed_RNA"/>
</dbReference>
<keyword evidence="1" id="KW-0472">Membrane</keyword>
<feature type="transmembrane region" description="Helical" evidence="1">
    <location>
        <begin position="50"/>
        <end position="67"/>
    </location>
</feature>
<evidence type="ECO:0000256" key="1">
    <source>
        <dbReference type="SAM" id="Phobius"/>
    </source>
</evidence>